<keyword evidence="3" id="KW-1185">Reference proteome</keyword>
<protein>
    <recommendedName>
        <fullName evidence="4">CXXC-20-CXXC protein</fullName>
    </recommendedName>
</protein>
<accession>A0ABN1A1Z1</accession>
<feature type="transmembrane region" description="Helical" evidence="1">
    <location>
        <begin position="71"/>
        <end position="89"/>
    </location>
</feature>
<dbReference type="Proteomes" id="UP001500740">
    <property type="component" value="Unassembled WGS sequence"/>
</dbReference>
<feature type="transmembrane region" description="Helical" evidence="1">
    <location>
        <begin position="45"/>
        <end position="64"/>
    </location>
</feature>
<proteinExistence type="predicted"/>
<dbReference type="NCBIfam" id="TIGR04104">
    <property type="entry name" value="cxxc_20_cxxc"/>
    <property type="match status" value="1"/>
</dbReference>
<evidence type="ECO:0000313" key="2">
    <source>
        <dbReference type="EMBL" id="GAA0465553.1"/>
    </source>
</evidence>
<evidence type="ECO:0000313" key="3">
    <source>
        <dbReference type="Proteomes" id="UP001500740"/>
    </source>
</evidence>
<keyword evidence="1" id="KW-0472">Membrane</keyword>
<dbReference type="InterPro" id="IPR026369">
    <property type="entry name" value="CxxC_20_CxxC"/>
</dbReference>
<keyword evidence="1" id="KW-1133">Transmembrane helix</keyword>
<comment type="caution">
    <text evidence="2">The sequence shown here is derived from an EMBL/GenBank/DDBJ whole genome shotgun (WGS) entry which is preliminary data.</text>
</comment>
<name>A0ABN1A1Z1_9BACI</name>
<organism evidence="2 3">
    <name type="scientific">Alkalibacillus silvisoli</name>
    <dbReference type="NCBI Taxonomy" id="392823"/>
    <lineage>
        <taxon>Bacteria</taxon>
        <taxon>Bacillati</taxon>
        <taxon>Bacillota</taxon>
        <taxon>Bacilli</taxon>
        <taxon>Bacillales</taxon>
        <taxon>Bacillaceae</taxon>
        <taxon>Alkalibacillus</taxon>
    </lineage>
</organism>
<evidence type="ECO:0000256" key="1">
    <source>
        <dbReference type="SAM" id="Phobius"/>
    </source>
</evidence>
<gene>
    <name evidence="2" type="ORF">GCM10008935_21730</name>
</gene>
<keyword evidence="1" id="KW-0812">Transmembrane</keyword>
<reference evidence="2 3" key="1">
    <citation type="journal article" date="2019" name="Int. J. Syst. Evol. Microbiol.">
        <title>The Global Catalogue of Microorganisms (GCM) 10K type strain sequencing project: providing services to taxonomists for standard genome sequencing and annotation.</title>
        <authorList>
            <consortium name="The Broad Institute Genomics Platform"/>
            <consortium name="The Broad Institute Genome Sequencing Center for Infectious Disease"/>
            <person name="Wu L."/>
            <person name="Ma J."/>
        </authorList>
    </citation>
    <scope>NUCLEOTIDE SEQUENCE [LARGE SCALE GENOMIC DNA]</scope>
    <source>
        <strain evidence="2 3">JCM 14193</strain>
    </source>
</reference>
<sequence>MPICQQCETKWSWWETNKVSTKLDTRMVCLHCHAHQYASKKTLKVTGGLTLLIPFIIIVPSMIFKMTLLDAIGLSLAVILSFSIVYPFILKLSSTEEHLVNWGKMK</sequence>
<evidence type="ECO:0008006" key="4">
    <source>
        <dbReference type="Google" id="ProtNLM"/>
    </source>
</evidence>
<dbReference type="EMBL" id="BAAACZ010000018">
    <property type="protein sequence ID" value="GAA0465553.1"/>
    <property type="molecule type" value="Genomic_DNA"/>
</dbReference>